<organism evidence="8 9">
    <name type="scientific">Paraburkholderia unamae</name>
    <dbReference type="NCBI Taxonomy" id="219649"/>
    <lineage>
        <taxon>Bacteria</taxon>
        <taxon>Pseudomonadati</taxon>
        <taxon>Pseudomonadota</taxon>
        <taxon>Betaproteobacteria</taxon>
        <taxon>Burkholderiales</taxon>
        <taxon>Burkholderiaceae</taxon>
        <taxon>Paraburkholderia</taxon>
    </lineage>
</organism>
<protein>
    <submittedName>
        <fullName evidence="8">Inner membrane transporter RhtA</fullName>
    </submittedName>
</protein>
<gene>
    <name evidence="8" type="ORF">C7402_10255</name>
</gene>
<feature type="transmembrane region" description="Helical" evidence="6">
    <location>
        <begin position="53"/>
        <end position="71"/>
    </location>
</feature>
<feature type="transmembrane region" description="Helical" evidence="6">
    <location>
        <begin position="275"/>
        <end position="293"/>
    </location>
</feature>
<dbReference type="PANTHER" id="PTHR42920">
    <property type="entry name" value="OS03G0707200 PROTEIN-RELATED"/>
    <property type="match status" value="1"/>
</dbReference>
<feature type="transmembrane region" description="Helical" evidence="6">
    <location>
        <begin position="107"/>
        <end position="124"/>
    </location>
</feature>
<evidence type="ECO:0000256" key="1">
    <source>
        <dbReference type="ARBA" id="ARBA00004651"/>
    </source>
</evidence>
<evidence type="ECO:0000256" key="6">
    <source>
        <dbReference type="SAM" id="Phobius"/>
    </source>
</evidence>
<feature type="transmembrane region" description="Helical" evidence="6">
    <location>
        <begin position="160"/>
        <end position="179"/>
    </location>
</feature>
<evidence type="ECO:0000313" key="9">
    <source>
        <dbReference type="Proteomes" id="UP000245712"/>
    </source>
</evidence>
<comment type="caution">
    <text evidence="8">The sequence shown here is derived from an EMBL/GenBank/DDBJ whole genome shotgun (WGS) entry which is preliminary data.</text>
</comment>
<accession>A0ABX5KTQ7</accession>
<dbReference type="PANTHER" id="PTHR42920:SF5">
    <property type="entry name" value="EAMA DOMAIN-CONTAINING PROTEIN"/>
    <property type="match status" value="1"/>
</dbReference>
<evidence type="ECO:0000256" key="2">
    <source>
        <dbReference type="ARBA" id="ARBA00022475"/>
    </source>
</evidence>
<evidence type="ECO:0000313" key="8">
    <source>
        <dbReference type="EMBL" id="PVX86220.1"/>
    </source>
</evidence>
<dbReference type="RefSeq" id="WP_116609722.1">
    <property type="nucleotide sequence ID" value="NZ_QEOB01000002.1"/>
</dbReference>
<keyword evidence="3 6" id="KW-0812">Transmembrane</keyword>
<dbReference type="Proteomes" id="UP000245712">
    <property type="component" value="Unassembled WGS sequence"/>
</dbReference>
<dbReference type="InterPro" id="IPR000620">
    <property type="entry name" value="EamA_dom"/>
</dbReference>
<dbReference type="InterPro" id="IPR037185">
    <property type="entry name" value="EmrE-like"/>
</dbReference>
<reference evidence="8 9" key="1">
    <citation type="submission" date="2018-05" db="EMBL/GenBank/DDBJ databases">
        <title>Genomic Encyclopedia of Type Strains, Phase IV (KMG-V): Genome sequencing to study the core and pangenomes of soil and plant-associated prokaryotes.</title>
        <authorList>
            <person name="Whitman W."/>
        </authorList>
    </citation>
    <scope>NUCLEOTIDE SEQUENCE [LARGE SCALE GENOMIC DNA]</scope>
    <source>
        <strain evidence="8 9">SCZa-39</strain>
    </source>
</reference>
<feature type="transmembrane region" description="Helical" evidence="6">
    <location>
        <begin position="249"/>
        <end position="269"/>
    </location>
</feature>
<dbReference type="EMBL" id="QEOB01000002">
    <property type="protein sequence ID" value="PVX86220.1"/>
    <property type="molecule type" value="Genomic_DNA"/>
</dbReference>
<keyword evidence="9" id="KW-1185">Reference proteome</keyword>
<name>A0ABX5KTQ7_9BURK</name>
<evidence type="ECO:0000256" key="5">
    <source>
        <dbReference type="ARBA" id="ARBA00023136"/>
    </source>
</evidence>
<keyword evidence="5 6" id="KW-0472">Membrane</keyword>
<keyword evidence="2" id="KW-1003">Cell membrane</keyword>
<dbReference type="InterPro" id="IPR051258">
    <property type="entry name" value="Diverse_Substrate_Transporter"/>
</dbReference>
<evidence type="ECO:0000256" key="4">
    <source>
        <dbReference type="ARBA" id="ARBA00022989"/>
    </source>
</evidence>
<feature type="transmembrane region" description="Helical" evidence="6">
    <location>
        <begin position="191"/>
        <end position="209"/>
    </location>
</feature>
<comment type="subcellular location">
    <subcellularLocation>
        <location evidence="1">Cell membrane</location>
        <topology evidence="1">Multi-pass membrane protein</topology>
    </subcellularLocation>
</comment>
<proteinExistence type="predicted"/>
<sequence length="298" mass="31708">MPDKASMTRPTAMTGFSPRWPRVIAPLFCVVSMSSIQLGGALSRPISAEYGTASTTWLRLCIAALLLAVVTRPKWRTFTREHWLAAFVLGSAMAGMTLCYFESVNRVPLGLAVAIGFLGPLAVATAGVRRIGMLAWPLLAALGVWLLARHDGAWVVESPWMLLFPVGTATCWAAYIVLMKHIGQRFEGLEGLATSLIVAAAVMTPLGLAQTHGRISSAQVLDAAWLALLVPLLPYVLELSALRRMTSSSFGILMSAEPAIAAAIGFVALAQPLTLLQFVGILCVVGASVGSIVQNKPR</sequence>
<evidence type="ECO:0000259" key="7">
    <source>
        <dbReference type="Pfam" id="PF00892"/>
    </source>
</evidence>
<keyword evidence="4 6" id="KW-1133">Transmembrane helix</keyword>
<evidence type="ECO:0000256" key="3">
    <source>
        <dbReference type="ARBA" id="ARBA00022692"/>
    </source>
</evidence>
<feature type="domain" description="EamA" evidence="7">
    <location>
        <begin position="160"/>
        <end position="289"/>
    </location>
</feature>
<feature type="transmembrane region" description="Helical" evidence="6">
    <location>
        <begin position="83"/>
        <end position="101"/>
    </location>
</feature>
<dbReference type="SUPFAM" id="SSF103481">
    <property type="entry name" value="Multidrug resistance efflux transporter EmrE"/>
    <property type="match status" value="1"/>
</dbReference>
<feature type="transmembrane region" description="Helical" evidence="6">
    <location>
        <begin position="215"/>
        <end position="237"/>
    </location>
</feature>
<dbReference type="Pfam" id="PF00892">
    <property type="entry name" value="EamA"/>
    <property type="match status" value="1"/>
</dbReference>
<feature type="transmembrane region" description="Helical" evidence="6">
    <location>
        <begin position="131"/>
        <end position="148"/>
    </location>
</feature>